<dbReference type="PANTHER" id="PTHR21349">
    <property type="entry name" value="50S RIBOSOMAL PROTEIN L21"/>
    <property type="match status" value="1"/>
</dbReference>
<evidence type="ECO:0000256" key="2">
    <source>
        <dbReference type="ARBA" id="ARBA00044129"/>
    </source>
</evidence>
<dbReference type="GO" id="GO:0006412">
    <property type="term" value="P:translation"/>
    <property type="evidence" value="ECO:0007669"/>
    <property type="project" value="InterPro"/>
</dbReference>
<evidence type="ECO:0000256" key="3">
    <source>
        <dbReference type="SAM" id="MobiDB-lite"/>
    </source>
</evidence>
<organism evidence="4">
    <name type="scientific">Corethron hystrix</name>
    <dbReference type="NCBI Taxonomy" id="216773"/>
    <lineage>
        <taxon>Eukaryota</taxon>
        <taxon>Sar</taxon>
        <taxon>Stramenopiles</taxon>
        <taxon>Ochrophyta</taxon>
        <taxon>Bacillariophyta</taxon>
        <taxon>Coscinodiscophyceae</taxon>
        <taxon>Corethrophycidae</taxon>
        <taxon>Corethrales</taxon>
        <taxon>Corethraceae</taxon>
        <taxon>Corethron</taxon>
    </lineage>
</organism>
<dbReference type="GO" id="GO:0003723">
    <property type="term" value="F:RNA binding"/>
    <property type="evidence" value="ECO:0007669"/>
    <property type="project" value="InterPro"/>
</dbReference>
<evidence type="ECO:0000313" key="4">
    <source>
        <dbReference type="EMBL" id="CAD8878225.1"/>
    </source>
</evidence>
<dbReference type="GO" id="GO:0005762">
    <property type="term" value="C:mitochondrial large ribosomal subunit"/>
    <property type="evidence" value="ECO:0007669"/>
    <property type="project" value="TreeGrafter"/>
</dbReference>
<protein>
    <recommendedName>
        <fullName evidence="2">Large ribosomal subunit protein bL21m</fullName>
    </recommendedName>
</protein>
<dbReference type="EMBL" id="HBFR01007511">
    <property type="protein sequence ID" value="CAD8878225.1"/>
    <property type="molecule type" value="Transcribed_RNA"/>
</dbReference>
<dbReference type="SUPFAM" id="SSF141091">
    <property type="entry name" value="L21p-like"/>
    <property type="match status" value="1"/>
</dbReference>
<dbReference type="PROSITE" id="PS01169">
    <property type="entry name" value="RIBOSOMAL_L21"/>
    <property type="match status" value="1"/>
</dbReference>
<dbReference type="PANTHER" id="PTHR21349:SF0">
    <property type="entry name" value="LARGE RIBOSOMAL SUBUNIT PROTEIN BL21M"/>
    <property type="match status" value="1"/>
</dbReference>
<feature type="compositionally biased region" description="Polar residues" evidence="3">
    <location>
        <begin position="19"/>
        <end position="34"/>
    </location>
</feature>
<dbReference type="AlphaFoldDB" id="A0A7S1B842"/>
<dbReference type="GO" id="GO:0003735">
    <property type="term" value="F:structural constituent of ribosome"/>
    <property type="evidence" value="ECO:0007669"/>
    <property type="project" value="InterPro"/>
</dbReference>
<proteinExistence type="inferred from homology"/>
<name>A0A7S1B842_9STRA</name>
<reference evidence="4" key="1">
    <citation type="submission" date="2021-01" db="EMBL/GenBank/DDBJ databases">
        <authorList>
            <person name="Corre E."/>
            <person name="Pelletier E."/>
            <person name="Niang G."/>
            <person name="Scheremetjew M."/>
            <person name="Finn R."/>
            <person name="Kale V."/>
            <person name="Holt S."/>
            <person name="Cochrane G."/>
            <person name="Meng A."/>
            <person name="Brown T."/>
            <person name="Cohen L."/>
        </authorList>
    </citation>
    <scope>NUCLEOTIDE SEQUENCE</scope>
    <source>
        <strain evidence="4">308</strain>
    </source>
</reference>
<accession>A0A7S1B842</accession>
<dbReference type="Pfam" id="PF00829">
    <property type="entry name" value="Ribosomal_L21p"/>
    <property type="match status" value="1"/>
</dbReference>
<sequence length="359" mass="39309">MISSLSSASARILRRSATTKDYPTKNLQSSTILSPENLGARRPSSSSSSTSSSYAVVVHAAAYSDAVKFSSHGDALRKSYDVDLSIRRRPGEKTLGIGKTEVHRYKAFASGAPAYGYSYDDGKEERTYLGGRGMASAGLNFSEDYDDVDSYYGTEGEFQDKDDEDSEEEEMKLGDVTRTDSLSVGIVDSFAVIAFATLKEEEPIPIDASKDEKQQKKKGLEFAPTQQYKVSPNDIVVSHKLRPVDKWSVGSVHTLTGKNLLLIGTPQKTYIGMPHLGTENGSDGDDESENITDGGIASDPKFGVVVRVEEITRDAKVIAFKRRRRKHSKRKKGFRREVTILRVLQIISPDSGSSEVASV</sequence>
<dbReference type="InterPro" id="IPR018258">
    <property type="entry name" value="Ribosomal_bL21_CS"/>
</dbReference>
<comment type="similarity">
    <text evidence="1">Belongs to the bacterial ribosomal protein bL21 family.</text>
</comment>
<gene>
    <name evidence="4" type="ORF">CHYS00102_LOCUS5409</name>
</gene>
<evidence type="ECO:0000256" key="1">
    <source>
        <dbReference type="ARBA" id="ARBA00008563"/>
    </source>
</evidence>
<dbReference type="InterPro" id="IPR036164">
    <property type="entry name" value="bL21-like_sf"/>
</dbReference>
<feature type="region of interest" description="Disordered" evidence="3">
    <location>
        <begin position="15"/>
        <end position="52"/>
    </location>
</feature>
<dbReference type="InterPro" id="IPR028909">
    <property type="entry name" value="bL21-like"/>
</dbReference>